<name>A0A8H9N1X3_VIBVL</name>
<reference evidence="1" key="2">
    <citation type="submission" date="2019-01" db="EMBL/GenBank/DDBJ databases">
        <authorList>
            <consortium name="NCBI Pathogen Detection Project"/>
        </authorList>
    </citation>
    <scope>NUCLEOTIDE SEQUENCE</scope>
    <source>
        <strain evidence="1">BCW_3452</strain>
    </source>
</reference>
<sequence>MKSTVWAAQFETMYVNHEDSKAIVVEHPLLQKTQWDEFQDTGFCKEGLVTVRLAFIDEVSEEEIKDELVANINGDKVNLSELRVL</sequence>
<proteinExistence type="predicted"/>
<dbReference type="EMBL" id="DACRBY010000020">
    <property type="protein sequence ID" value="HAS8541306.1"/>
    <property type="molecule type" value="Genomic_DNA"/>
</dbReference>
<dbReference type="Proteomes" id="UP000863257">
    <property type="component" value="Unassembled WGS sequence"/>
</dbReference>
<protein>
    <submittedName>
        <fullName evidence="1">Uncharacterized protein</fullName>
    </submittedName>
</protein>
<reference evidence="1" key="1">
    <citation type="journal article" date="2018" name="Genome Biol.">
        <title>SKESA: strategic k-mer extension for scrupulous assemblies.</title>
        <authorList>
            <person name="Souvorov A."/>
            <person name="Agarwala R."/>
            <person name="Lipman D.J."/>
        </authorList>
    </citation>
    <scope>NUCLEOTIDE SEQUENCE</scope>
    <source>
        <strain evidence="1">BCW_3452</strain>
    </source>
</reference>
<evidence type="ECO:0000313" key="1">
    <source>
        <dbReference type="EMBL" id="HAS8541306.1"/>
    </source>
</evidence>
<comment type="caution">
    <text evidence="1">The sequence shown here is derived from an EMBL/GenBank/DDBJ whole genome shotgun (WGS) entry which is preliminary data.</text>
</comment>
<gene>
    <name evidence="1" type="ORF">I7730_16100</name>
</gene>
<accession>A0A8H9N1X3</accession>
<dbReference type="AlphaFoldDB" id="A0A8H9N1X3"/>
<organism evidence="1">
    <name type="scientific">Vibrio vulnificus</name>
    <dbReference type="NCBI Taxonomy" id="672"/>
    <lineage>
        <taxon>Bacteria</taxon>
        <taxon>Pseudomonadati</taxon>
        <taxon>Pseudomonadota</taxon>
        <taxon>Gammaproteobacteria</taxon>
        <taxon>Vibrionales</taxon>
        <taxon>Vibrionaceae</taxon>
        <taxon>Vibrio</taxon>
    </lineage>
</organism>